<keyword evidence="2" id="KW-1185">Reference proteome</keyword>
<dbReference type="NCBIfam" id="TIGR03738">
    <property type="entry name" value="PRTRC_C"/>
    <property type="match status" value="1"/>
</dbReference>
<protein>
    <submittedName>
        <fullName evidence="1">PRTRC genetic system protein C</fullName>
    </submittedName>
</protein>
<evidence type="ECO:0000313" key="1">
    <source>
        <dbReference type="EMBL" id="MBB4036591.1"/>
    </source>
</evidence>
<dbReference type="RefSeq" id="WP_183307489.1">
    <property type="nucleotide sequence ID" value="NZ_JACIEP010000008.1"/>
</dbReference>
<comment type="caution">
    <text evidence="1">The sequence shown here is derived from an EMBL/GenBank/DDBJ whole genome shotgun (WGS) entry which is preliminary data.</text>
</comment>
<accession>A0A840CNB0</accession>
<proteinExistence type="predicted"/>
<gene>
    <name evidence="1" type="ORF">GGR21_002497</name>
</gene>
<evidence type="ECO:0000313" key="2">
    <source>
        <dbReference type="Proteomes" id="UP000555103"/>
    </source>
</evidence>
<name>A0A840CNB0_9BACT</name>
<dbReference type="InterPro" id="IPR022289">
    <property type="entry name" value="PRTRC_protein-C"/>
</dbReference>
<dbReference type="AlphaFoldDB" id="A0A840CNB0"/>
<dbReference type="Pfam" id="PF14454">
    <property type="entry name" value="Prok_Ub"/>
    <property type="match status" value="1"/>
</dbReference>
<dbReference type="InterPro" id="IPR032866">
    <property type="entry name" value="Prok_Ub"/>
</dbReference>
<reference evidence="1 2" key="1">
    <citation type="submission" date="2020-08" db="EMBL/GenBank/DDBJ databases">
        <title>Genomic Encyclopedia of Type Strains, Phase IV (KMG-IV): sequencing the most valuable type-strain genomes for metagenomic binning, comparative biology and taxonomic classification.</title>
        <authorList>
            <person name="Goeker M."/>
        </authorList>
    </citation>
    <scope>NUCLEOTIDE SEQUENCE [LARGE SCALE GENOMIC DNA]</scope>
    <source>
        <strain evidence="1 2">DSM 104969</strain>
    </source>
</reference>
<dbReference type="EMBL" id="JACIEP010000008">
    <property type="protein sequence ID" value="MBB4036591.1"/>
    <property type="molecule type" value="Genomic_DNA"/>
</dbReference>
<organism evidence="1 2">
    <name type="scientific">Dysgonomonas hofstadii</name>
    <dbReference type="NCBI Taxonomy" id="637886"/>
    <lineage>
        <taxon>Bacteria</taxon>
        <taxon>Pseudomonadati</taxon>
        <taxon>Bacteroidota</taxon>
        <taxon>Bacteroidia</taxon>
        <taxon>Bacteroidales</taxon>
        <taxon>Dysgonomonadaceae</taxon>
        <taxon>Dysgonomonas</taxon>
    </lineage>
</organism>
<sequence>MALNTKELIREFIIEKSRTVLQDPNPAMTPDQVMNHYSSQHSELTTATVHGPTVENDKMIYKFKTTVGTKG</sequence>
<dbReference type="Proteomes" id="UP000555103">
    <property type="component" value="Unassembled WGS sequence"/>
</dbReference>